<evidence type="ECO:0000313" key="2">
    <source>
        <dbReference type="Proteomes" id="UP000223709"/>
    </source>
</evidence>
<dbReference type="Proteomes" id="UP000223709">
    <property type="component" value="Chromosome"/>
</dbReference>
<dbReference type="Pfam" id="PF07374">
    <property type="entry name" value="DUF1492"/>
    <property type="match status" value="1"/>
</dbReference>
<accession>A0A291T8E7</accession>
<reference evidence="1 2" key="1">
    <citation type="submission" date="2017-10" db="EMBL/GenBank/DDBJ databases">
        <title>Complete Genome Sequence of Faecalibacterium prausnitzii isolated from the gut of healthy adult Indian.</title>
        <authorList>
            <person name="Bag S."/>
            <person name="Ghosh T.S."/>
            <person name="Das B."/>
        </authorList>
    </citation>
    <scope>NUCLEOTIDE SEQUENCE [LARGE SCALE GENOMIC DNA]</scope>
    <source>
        <strain evidence="1 2">Indica</strain>
    </source>
</reference>
<dbReference type="InterPro" id="IPR010861">
    <property type="entry name" value="DUF1492"/>
</dbReference>
<organism evidence="1 2">
    <name type="scientific">Faecalibacterium prausnitzii</name>
    <dbReference type="NCBI Taxonomy" id="853"/>
    <lineage>
        <taxon>Bacteria</taxon>
        <taxon>Bacillati</taxon>
        <taxon>Bacillota</taxon>
        <taxon>Clostridia</taxon>
        <taxon>Eubacteriales</taxon>
        <taxon>Oscillospiraceae</taxon>
        <taxon>Faecalibacterium</taxon>
    </lineage>
</organism>
<sequence length="150" mass="17412">MTYIQKCEWLKLYQVSLRRQKILVRRIREAKDQAESVTQALSPIVSSGCSGDKTGRAIEMMDAYQHQLCHEIQRSQELCYTIRKVIAELEDPLLVDLLELCYIDGLHRGQAADKLRVSDRHFRRLHRQAVEALNIPMNAIPPQLWPRMSA</sequence>
<protein>
    <submittedName>
        <fullName evidence="1">Uncharacterized protein</fullName>
    </submittedName>
</protein>
<gene>
    <name evidence="1" type="ORF">CRH10_03240</name>
</gene>
<dbReference type="RefSeq" id="WP_098922804.1">
    <property type="nucleotide sequence ID" value="NZ_CP023819.1"/>
</dbReference>
<proteinExistence type="predicted"/>
<dbReference type="EMBL" id="CP023819">
    <property type="protein sequence ID" value="ATL89395.1"/>
    <property type="molecule type" value="Genomic_DNA"/>
</dbReference>
<name>A0A291T8E7_9FIRM</name>
<evidence type="ECO:0000313" key="1">
    <source>
        <dbReference type="EMBL" id="ATL89395.1"/>
    </source>
</evidence>
<dbReference type="AlphaFoldDB" id="A0A291T8E7"/>